<dbReference type="InterPro" id="IPR036390">
    <property type="entry name" value="WH_DNA-bd_sf"/>
</dbReference>
<feature type="domain" description="HTH arsR-type" evidence="4">
    <location>
        <begin position="1"/>
        <end position="95"/>
    </location>
</feature>
<evidence type="ECO:0000313" key="5">
    <source>
        <dbReference type="EMBL" id="MBR9652395.1"/>
    </source>
</evidence>
<keyword evidence="1" id="KW-0805">Transcription regulation</keyword>
<keyword evidence="6" id="KW-1185">Reference proteome</keyword>
<dbReference type="InterPro" id="IPR051011">
    <property type="entry name" value="Metal_resp_trans_reg"/>
</dbReference>
<dbReference type="Pfam" id="PF12840">
    <property type="entry name" value="HTH_20"/>
    <property type="match status" value="1"/>
</dbReference>
<dbReference type="Gene3D" id="1.10.10.10">
    <property type="entry name" value="Winged helix-like DNA-binding domain superfamily/Winged helix DNA-binding domain"/>
    <property type="match status" value="1"/>
</dbReference>
<dbReference type="InterPro" id="IPR036388">
    <property type="entry name" value="WH-like_DNA-bd_sf"/>
</dbReference>
<keyword evidence="2" id="KW-0238">DNA-binding</keyword>
<dbReference type="RefSeq" id="WP_212701910.1">
    <property type="nucleotide sequence ID" value="NZ_JADMKU010000014.1"/>
</dbReference>
<evidence type="ECO:0000313" key="6">
    <source>
        <dbReference type="Proteomes" id="UP001195941"/>
    </source>
</evidence>
<proteinExistence type="predicted"/>
<evidence type="ECO:0000256" key="3">
    <source>
        <dbReference type="ARBA" id="ARBA00023163"/>
    </source>
</evidence>
<evidence type="ECO:0000259" key="4">
    <source>
        <dbReference type="PROSITE" id="PS50987"/>
    </source>
</evidence>
<dbReference type="InterPro" id="IPR011991">
    <property type="entry name" value="ArsR-like_HTH"/>
</dbReference>
<dbReference type="SUPFAM" id="SSF46785">
    <property type="entry name" value="Winged helix' DNA-binding domain"/>
    <property type="match status" value="1"/>
</dbReference>
<dbReference type="PROSITE" id="PS50987">
    <property type="entry name" value="HTH_ARSR_2"/>
    <property type="match status" value="1"/>
</dbReference>
<protein>
    <submittedName>
        <fullName evidence="5">Helix-turn-helix transcriptional regulator</fullName>
    </submittedName>
</protein>
<sequence length="110" mass="11781">MDKTKTLAAFAALSQASRLDAFRLLVKAGTKGMAAGEISDALGVKQNTMSANLSVLFQAGLVRNAREGRSIRYFVDMDGLRAMLTFLMEDCCGGEPDLCRPVLDAIACDC</sequence>
<dbReference type="SMART" id="SM00418">
    <property type="entry name" value="HTH_ARSR"/>
    <property type="match status" value="1"/>
</dbReference>
<dbReference type="Proteomes" id="UP001195941">
    <property type="component" value="Unassembled WGS sequence"/>
</dbReference>
<accession>A0ABS5HTV3</accession>
<dbReference type="PANTHER" id="PTHR43132">
    <property type="entry name" value="ARSENICAL RESISTANCE OPERON REPRESSOR ARSR-RELATED"/>
    <property type="match status" value="1"/>
</dbReference>
<keyword evidence="3" id="KW-0804">Transcription</keyword>
<organism evidence="5 6">
    <name type="scientific">Thalassovita aquimarina</name>
    <dbReference type="NCBI Taxonomy" id="2785917"/>
    <lineage>
        <taxon>Bacteria</taxon>
        <taxon>Pseudomonadati</taxon>
        <taxon>Pseudomonadota</taxon>
        <taxon>Alphaproteobacteria</taxon>
        <taxon>Rhodobacterales</taxon>
        <taxon>Roseobacteraceae</taxon>
        <taxon>Thalassovita</taxon>
    </lineage>
</organism>
<dbReference type="PANTHER" id="PTHR43132:SF2">
    <property type="entry name" value="ARSENICAL RESISTANCE OPERON REPRESSOR ARSR-RELATED"/>
    <property type="match status" value="1"/>
</dbReference>
<dbReference type="NCBIfam" id="NF033788">
    <property type="entry name" value="HTH_metalloreg"/>
    <property type="match status" value="1"/>
</dbReference>
<gene>
    <name evidence="5" type="ORF">IT775_14850</name>
</gene>
<dbReference type="EMBL" id="JADMKU010000014">
    <property type="protein sequence ID" value="MBR9652395.1"/>
    <property type="molecule type" value="Genomic_DNA"/>
</dbReference>
<dbReference type="InterPro" id="IPR001845">
    <property type="entry name" value="HTH_ArsR_DNA-bd_dom"/>
</dbReference>
<dbReference type="PRINTS" id="PR00778">
    <property type="entry name" value="HTHARSR"/>
</dbReference>
<evidence type="ECO:0000256" key="2">
    <source>
        <dbReference type="ARBA" id="ARBA00023125"/>
    </source>
</evidence>
<reference evidence="5 6" key="1">
    <citation type="journal article" date="2021" name="Arch. Microbiol.">
        <title>Thalassobius aquimarinus sp. nov., isolated from the Sea of Japan seashore.</title>
        <authorList>
            <person name="Kurilenko V.V."/>
            <person name="Romanenko L.A."/>
            <person name="Chernysheva N.Y."/>
            <person name="Velansky P.V."/>
            <person name="Tekutyeva L.A."/>
            <person name="Isaeva M.P."/>
            <person name="Mikhailov V.V."/>
        </authorList>
    </citation>
    <scope>NUCLEOTIDE SEQUENCE [LARGE SCALE GENOMIC DNA]</scope>
    <source>
        <strain evidence="5 6">KMM 8518</strain>
    </source>
</reference>
<dbReference type="CDD" id="cd00090">
    <property type="entry name" value="HTH_ARSR"/>
    <property type="match status" value="1"/>
</dbReference>
<comment type="caution">
    <text evidence="5">The sequence shown here is derived from an EMBL/GenBank/DDBJ whole genome shotgun (WGS) entry which is preliminary data.</text>
</comment>
<name>A0ABS5HTV3_9RHOB</name>
<evidence type="ECO:0000256" key="1">
    <source>
        <dbReference type="ARBA" id="ARBA00023015"/>
    </source>
</evidence>